<dbReference type="PANTHER" id="PTHR16062:SF19">
    <property type="entry name" value="PROTEIN POLYBROMO-1"/>
    <property type="match status" value="1"/>
</dbReference>
<feature type="domain" description="Bromo" evidence="10">
    <location>
        <begin position="231"/>
        <end position="305"/>
    </location>
</feature>
<feature type="compositionally biased region" description="Basic residues" evidence="9">
    <location>
        <begin position="164"/>
        <end position="173"/>
    </location>
</feature>
<evidence type="ECO:0000256" key="2">
    <source>
        <dbReference type="ARBA" id="ARBA00022737"/>
    </source>
</evidence>
<dbReference type="CDD" id="cd04369">
    <property type="entry name" value="Bromodomain"/>
    <property type="match status" value="2"/>
</dbReference>
<keyword evidence="4" id="KW-0805">Transcription regulation</keyword>
<evidence type="ECO:0000256" key="9">
    <source>
        <dbReference type="SAM" id="MobiDB-lite"/>
    </source>
</evidence>
<dbReference type="InterPro" id="IPR054551">
    <property type="entry name" value="RSC4_Ig-like"/>
</dbReference>
<comment type="subcellular location">
    <subcellularLocation>
        <location evidence="1">Nucleus</location>
    </subcellularLocation>
</comment>
<feature type="compositionally biased region" description="Acidic residues" evidence="9">
    <location>
        <begin position="133"/>
        <end position="160"/>
    </location>
</feature>
<evidence type="ECO:0000313" key="12">
    <source>
        <dbReference type="Proteomes" id="UP001172155"/>
    </source>
</evidence>
<feature type="region of interest" description="Disordered" evidence="9">
    <location>
        <begin position="105"/>
        <end position="199"/>
    </location>
</feature>
<feature type="compositionally biased region" description="Basic and acidic residues" evidence="9">
    <location>
        <begin position="185"/>
        <end position="199"/>
    </location>
</feature>
<dbReference type="GO" id="GO:0006338">
    <property type="term" value="P:chromatin remodeling"/>
    <property type="evidence" value="ECO:0007669"/>
    <property type="project" value="InterPro"/>
</dbReference>
<keyword evidence="5 8" id="KW-0103">Bromodomain</keyword>
<evidence type="ECO:0000256" key="8">
    <source>
        <dbReference type="PROSITE-ProRule" id="PRU00035"/>
    </source>
</evidence>
<dbReference type="InterPro" id="IPR001487">
    <property type="entry name" value="Bromodomain"/>
</dbReference>
<feature type="domain" description="Bromo" evidence="10">
    <location>
        <begin position="9"/>
        <end position="79"/>
    </location>
</feature>
<dbReference type="GO" id="GO:0006368">
    <property type="term" value="P:transcription elongation by RNA polymerase II"/>
    <property type="evidence" value="ECO:0007669"/>
    <property type="project" value="TreeGrafter"/>
</dbReference>
<evidence type="ECO:0000256" key="3">
    <source>
        <dbReference type="ARBA" id="ARBA00022853"/>
    </source>
</evidence>
<dbReference type="Gene3D" id="1.20.920.10">
    <property type="entry name" value="Bromodomain-like"/>
    <property type="match status" value="2"/>
</dbReference>
<keyword evidence="7" id="KW-0539">Nucleus</keyword>
<dbReference type="InterPro" id="IPR037382">
    <property type="entry name" value="Rsc/polybromo"/>
</dbReference>
<feature type="compositionally biased region" description="Polar residues" evidence="9">
    <location>
        <begin position="459"/>
        <end position="470"/>
    </location>
</feature>
<dbReference type="SMART" id="SM00297">
    <property type="entry name" value="BROMO"/>
    <property type="match status" value="2"/>
</dbReference>
<dbReference type="EMBL" id="JAUKUD010000002">
    <property type="protein sequence ID" value="KAK0751473.1"/>
    <property type="molecule type" value="Genomic_DNA"/>
</dbReference>
<proteinExistence type="predicted"/>
<evidence type="ECO:0000256" key="5">
    <source>
        <dbReference type="ARBA" id="ARBA00023117"/>
    </source>
</evidence>
<feature type="compositionally biased region" description="Low complexity" evidence="9">
    <location>
        <begin position="410"/>
        <end position="424"/>
    </location>
</feature>
<comment type="caution">
    <text evidence="11">The sequence shown here is derived from an EMBL/GenBank/DDBJ whole genome shotgun (WGS) entry which is preliminary data.</text>
</comment>
<evidence type="ECO:0000256" key="6">
    <source>
        <dbReference type="ARBA" id="ARBA00023163"/>
    </source>
</evidence>
<reference evidence="11" key="1">
    <citation type="submission" date="2023-06" db="EMBL/GenBank/DDBJ databases">
        <title>Genome-scale phylogeny and comparative genomics of the fungal order Sordariales.</title>
        <authorList>
            <consortium name="Lawrence Berkeley National Laboratory"/>
            <person name="Hensen N."/>
            <person name="Bonometti L."/>
            <person name="Westerberg I."/>
            <person name="Brannstrom I.O."/>
            <person name="Guillou S."/>
            <person name="Cros-Aarteil S."/>
            <person name="Calhoun S."/>
            <person name="Haridas S."/>
            <person name="Kuo A."/>
            <person name="Mondo S."/>
            <person name="Pangilinan J."/>
            <person name="Riley R."/>
            <person name="LaButti K."/>
            <person name="Andreopoulos B."/>
            <person name="Lipzen A."/>
            <person name="Chen C."/>
            <person name="Yanf M."/>
            <person name="Daum C."/>
            <person name="Ng V."/>
            <person name="Clum A."/>
            <person name="Steindorff A."/>
            <person name="Ohm R."/>
            <person name="Martin F."/>
            <person name="Silar P."/>
            <person name="Natvig D."/>
            <person name="Lalanne C."/>
            <person name="Gautier V."/>
            <person name="Ament-velasquez S.L."/>
            <person name="Kruys A."/>
            <person name="Hutchinson M.I."/>
            <person name="Powell A.J."/>
            <person name="Barry K."/>
            <person name="Miller A.N."/>
            <person name="Grigoriev I.V."/>
            <person name="Debuchy R."/>
            <person name="Gladieux P."/>
            <person name="Thoren M.H."/>
            <person name="Johannesson H."/>
        </authorList>
    </citation>
    <scope>NUCLEOTIDE SEQUENCE</scope>
    <source>
        <strain evidence="11">SMH3187-1</strain>
    </source>
</reference>
<keyword evidence="12" id="KW-1185">Reference proteome</keyword>
<keyword evidence="3" id="KW-0156">Chromatin regulator</keyword>
<accession>A0AA40F581</accession>
<sequence length="638" mass="70383">MIRRTKDKSGRTVADYFENLLPKEGNADYYRRIKLPISLKTIERKLHNQDFANLSELEGYFKRMVMNAKDFYNRNSDIYEDAERVRKALSNYMTKTNPAYKTVQGYSCQPASLPDNPPELVEEEESGNNSLDAEGDDEDAEGEEDDDNGAEEGGDDDEEDRNPKKIILKRKGPGRPPRNASTPVRKAERGSKGKADHDFEGVPYAGLNFQQAQEKIVEELIRKPDGSDPYFLDFINLPARAYKEYFAVITNPLSIKGLQKQVKGIHGRAPATGVSDFKSWTAFEERASLLWTNAHFFNEPDSKIHLLATELKECFEKELAEAKAVVPEPPQPKIKLRLQAGQETPTASAKKITIHVKDTKGSTTASPAPLTGQSNDSNQSETGGDRRAIGPRLAPTPLAPQHIQLEKARSASTSGQSPSPSYVSARLDAPIQPSPSIQPRMNGTGPLGTPNGAHPAQNAHHQNGSLQNGHSPVVYAPPPPLYDKPFRSPSRGLGDALLQNLLVRALYGVPVPPERRFRLEIPAHPKLAQQNFTVHIPANQYKLQIVPTLSPLEQQQRHHRLFVTVNNLLVSRGTPTPAPDDPLPPNAMVFEVMLQPGTNQIVVTIVAALPKGQKLPCGADCEVEKVIINAYLSKFATS</sequence>
<evidence type="ECO:0000313" key="11">
    <source>
        <dbReference type="EMBL" id="KAK0751473.1"/>
    </source>
</evidence>
<evidence type="ECO:0000256" key="1">
    <source>
        <dbReference type="ARBA" id="ARBA00004123"/>
    </source>
</evidence>
<dbReference type="PANTHER" id="PTHR16062">
    <property type="entry name" value="SWI/SNF-RELATED"/>
    <property type="match status" value="1"/>
</dbReference>
<protein>
    <recommendedName>
        <fullName evidence="10">Bromo domain-containing protein</fullName>
    </recommendedName>
</protein>
<evidence type="ECO:0000256" key="4">
    <source>
        <dbReference type="ARBA" id="ARBA00023015"/>
    </source>
</evidence>
<feature type="region of interest" description="Disordered" evidence="9">
    <location>
        <begin position="338"/>
        <end position="488"/>
    </location>
</feature>
<dbReference type="GO" id="GO:0016586">
    <property type="term" value="C:RSC-type complex"/>
    <property type="evidence" value="ECO:0007669"/>
    <property type="project" value="InterPro"/>
</dbReference>
<gene>
    <name evidence="11" type="ORF">B0T18DRAFT_68933</name>
</gene>
<dbReference type="Pfam" id="PF22994">
    <property type="entry name" value="RSC4_Ig_like"/>
    <property type="match status" value="1"/>
</dbReference>
<evidence type="ECO:0000256" key="7">
    <source>
        <dbReference type="ARBA" id="ARBA00023242"/>
    </source>
</evidence>
<dbReference type="Pfam" id="PF00439">
    <property type="entry name" value="Bromodomain"/>
    <property type="match status" value="2"/>
</dbReference>
<dbReference type="SUPFAM" id="SSF47370">
    <property type="entry name" value="Bromodomain"/>
    <property type="match status" value="2"/>
</dbReference>
<feature type="compositionally biased region" description="Polar residues" evidence="9">
    <location>
        <begin position="361"/>
        <end position="382"/>
    </location>
</feature>
<organism evidence="11 12">
    <name type="scientific">Schizothecium vesticola</name>
    <dbReference type="NCBI Taxonomy" id="314040"/>
    <lineage>
        <taxon>Eukaryota</taxon>
        <taxon>Fungi</taxon>
        <taxon>Dikarya</taxon>
        <taxon>Ascomycota</taxon>
        <taxon>Pezizomycotina</taxon>
        <taxon>Sordariomycetes</taxon>
        <taxon>Sordariomycetidae</taxon>
        <taxon>Sordariales</taxon>
        <taxon>Schizotheciaceae</taxon>
        <taxon>Schizothecium</taxon>
    </lineage>
</organism>
<keyword evidence="6" id="KW-0804">Transcription</keyword>
<name>A0AA40F581_9PEZI</name>
<dbReference type="FunFam" id="1.20.920.10:FF:000083">
    <property type="entry name" value="WGS project CABT00000000 data, contig 2.8"/>
    <property type="match status" value="1"/>
</dbReference>
<keyword evidence="2" id="KW-0677">Repeat</keyword>
<dbReference type="InterPro" id="IPR036427">
    <property type="entry name" value="Bromodomain-like_sf"/>
</dbReference>
<dbReference type="GO" id="GO:0003682">
    <property type="term" value="F:chromatin binding"/>
    <property type="evidence" value="ECO:0007669"/>
    <property type="project" value="TreeGrafter"/>
</dbReference>
<evidence type="ECO:0000259" key="10">
    <source>
        <dbReference type="PROSITE" id="PS50014"/>
    </source>
</evidence>
<dbReference type="AlphaFoldDB" id="A0AA40F581"/>
<dbReference type="PROSITE" id="PS50014">
    <property type="entry name" value="BROMODOMAIN_2"/>
    <property type="match status" value="2"/>
</dbReference>
<dbReference type="Proteomes" id="UP001172155">
    <property type="component" value="Unassembled WGS sequence"/>
</dbReference>